<evidence type="ECO:0000256" key="2">
    <source>
        <dbReference type="ARBA" id="ARBA00011948"/>
    </source>
</evidence>
<comment type="pathway">
    <text evidence="1">Amino-acid biosynthesis; L-tryptophan biosynthesis; L-tryptophan from chorismate: step 2/5.</text>
</comment>
<dbReference type="eggNOG" id="KOG1438">
    <property type="taxonomic scope" value="Eukaryota"/>
</dbReference>
<dbReference type="CGD" id="CAL0000182715">
    <property type="gene designation" value="TRP4"/>
</dbReference>
<dbReference type="VEuPathDB" id="FungiDB:C4_07090C_A"/>
<dbReference type="Gene3D" id="1.20.970.10">
    <property type="entry name" value="Transferase, Pyrimidine Nucleoside Phosphorylase, Chain C"/>
    <property type="match status" value="1"/>
</dbReference>
<evidence type="ECO:0000256" key="9">
    <source>
        <dbReference type="ARBA" id="ARBA00071401"/>
    </source>
</evidence>
<organism evidence="13 14">
    <name type="scientific">Candida albicans (strain SC5314 / ATCC MYA-2876)</name>
    <name type="common">Yeast</name>
    <dbReference type="NCBI Taxonomy" id="237561"/>
    <lineage>
        <taxon>Eukaryota</taxon>
        <taxon>Fungi</taxon>
        <taxon>Dikarya</taxon>
        <taxon>Ascomycota</taxon>
        <taxon>Saccharomycotina</taxon>
        <taxon>Pichiomycetes</taxon>
        <taxon>Debaryomycetaceae</taxon>
        <taxon>Candida/Lodderomyces clade</taxon>
        <taxon>Candida</taxon>
    </lineage>
</organism>
<dbReference type="OrthoDB" id="427800at2759"/>
<dbReference type="AlphaFoldDB" id="A0A1D8PMR2"/>
<dbReference type="InParanoid" id="A0A1D8PMR2"/>
<evidence type="ECO:0000256" key="8">
    <source>
        <dbReference type="ARBA" id="ARBA00061500"/>
    </source>
</evidence>
<dbReference type="GO" id="GO:0000162">
    <property type="term" value="P:L-tryptophan biosynthetic process"/>
    <property type="evidence" value="ECO:0000318"/>
    <property type="project" value="GO_Central"/>
</dbReference>
<dbReference type="EMBL" id="CP017626">
    <property type="protein sequence ID" value="AOW29430.1"/>
    <property type="molecule type" value="Genomic_DNA"/>
</dbReference>
<evidence type="ECO:0000313" key="12">
    <source>
        <dbReference type="CGD" id="CAL0000182715"/>
    </source>
</evidence>
<dbReference type="Proteomes" id="UP000000559">
    <property type="component" value="Chromosome 4"/>
</dbReference>
<dbReference type="RefSeq" id="XP_715408.1">
    <property type="nucleotide sequence ID" value="XM_710315.1"/>
</dbReference>
<dbReference type="PANTHER" id="PTHR43285:SF2">
    <property type="entry name" value="ANTHRANILATE PHOSPHORIBOSYLTRANSFERASE"/>
    <property type="match status" value="1"/>
</dbReference>
<keyword evidence="6" id="KW-0822">Tryptophan biosynthesis</keyword>
<gene>
    <name evidence="12 13" type="primary">TRP4</name>
    <name evidence="13" type="ordered locus">CAALFM_C407090CA</name>
    <name evidence="12" type="ordered locus">orf19.10611</name>
</gene>
<evidence type="ECO:0000256" key="6">
    <source>
        <dbReference type="ARBA" id="ARBA00022822"/>
    </source>
</evidence>
<dbReference type="Pfam" id="PF02885">
    <property type="entry name" value="Glycos_trans_3N"/>
    <property type="match status" value="1"/>
</dbReference>
<keyword evidence="14" id="KW-1185">Reference proteome</keyword>
<dbReference type="EC" id="2.4.2.18" evidence="2"/>
<dbReference type="InterPro" id="IPR005940">
    <property type="entry name" value="Anthranilate_Pribosyl_Tfrase"/>
</dbReference>
<dbReference type="HAMAP" id="MF_00211">
    <property type="entry name" value="TrpD"/>
    <property type="match status" value="1"/>
</dbReference>
<name>A0A1D8PMR2_CANAL</name>
<dbReference type="SUPFAM" id="SSF52418">
    <property type="entry name" value="Nucleoside phosphorylase/phosphoribosyltransferase catalytic domain"/>
    <property type="match status" value="1"/>
</dbReference>
<reference evidence="13 14" key="1">
    <citation type="journal article" date="2004" name="Proc. Natl. Acad. Sci. U.S.A.">
        <title>The diploid genome sequence of Candida albicans.</title>
        <authorList>
            <person name="Jones T."/>
            <person name="Federspiel N.A."/>
            <person name="Chibana H."/>
            <person name="Dungan J."/>
            <person name="Kalman S."/>
            <person name="Magee B.B."/>
            <person name="Newport G."/>
            <person name="Thorstenson Y.R."/>
            <person name="Agabian N."/>
            <person name="Magee P.T."/>
            <person name="Davis R.W."/>
            <person name="Scherer S."/>
        </authorList>
    </citation>
    <scope>NUCLEOTIDE SEQUENCE [LARGE SCALE GENOMIC DNA]</scope>
    <source>
        <strain evidence="14">SC5314 / ATCC MYA-2876</strain>
    </source>
</reference>
<reference evidence="13 14" key="3">
    <citation type="journal article" date="2013" name="Genome Biol.">
        <title>Assembly of a phased diploid Candida albicans genome facilitates allele-specific measurements and provides a simple model for repeat and indel structure.</title>
        <authorList>
            <person name="Muzzey D."/>
            <person name="Schwartz K."/>
            <person name="Weissman J.S."/>
            <person name="Sherlock G."/>
        </authorList>
    </citation>
    <scope>NUCLEOTIDE SEQUENCE [LARGE SCALE GENOMIC DNA]</scope>
    <source>
        <strain evidence="14">SC5314 / ATCC MYA-2876</strain>
    </source>
</reference>
<dbReference type="GO" id="GO:0005829">
    <property type="term" value="C:cytosol"/>
    <property type="evidence" value="ECO:0000318"/>
    <property type="project" value="GO_Central"/>
</dbReference>
<reference evidence="13 14" key="2">
    <citation type="journal article" date="2007" name="Genome Biol.">
        <title>Assembly of the Candida albicans genome into sixteen supercontigs aligned on the eight chromosomes.</title>
        <authorList>
            <person name="van het Hoog M."/>
            <person name="Rast T.J."/>
            <person name="Martchenko M."/>
            <person name="Grindle S."/>
            <person name="Dignard D."/>
            <person name="Hogues H."/>
            <person name="Cuomo C."/>
            <person name="Berriman M."/>
            <person name="Scherer S."/>
            <person name="Magee B.B."/>
            <person name="Whiteway M."/>
            <person name="Chibana H."/>
            <person name="Nantel A."/>
            <person name="Magee P.T."/>
        </authorList>
    </citation>
    <scope>GENOME REANNOTATION</scope>
    <source>
        <strain evidence="14">SC5314 / ATCC MYA-2876</strain>
    </source>
</reference>
<protein>
    <recommendedName>
        <fullName evidence="9">Anthranilate phosphoribosyltransferase</fullName>
        <ecNumber evidence="2">2.4.2.18</ecNumber>
    </recommendedName>
</protein>
<feature type="domain" description="Glycosyl transferase family 3 N-terminal" evidence="11">
    <location>
        <begin position="11"/>
        <end position="74"/>
    </location>
</feature>
<dbReference type="GeneID" id="3642904"/>
<dbReference type="SMR" id="A0A1D8PMR2"/>
<dbReference type="PANTHER" id="PTHR43285">
    <property type="entry name" value="ANTHRANILATE PHOSPHORIBOSYLTRANSFERASE"/>
    <property type="match status" value="1"/>
</dbReference>
<sequence length="369" mass="39481">MTTSSKNALTPYLKKLVVEPPTLEPKDLSEALELIFSDIPSDIQTAAFLSCLRLRGLDQEADYIAAAVTTVLHFAKTIPPELVDSKGYIDIVGTGGDGQNTFNVSTSSAIVAAGMGLPVCKHGGKASTSSSGSGDLLKSLGVDLSHVNEVTTPEIVKKSKFCFLFAPSFHPGMGLVAHIRSQLGVPTIFNILGPLINPIPLRARVLGVYSEKLGESYAQAASILAKKNQTHEKTMVVFGEIVLDEISPIGYTKTWTIDKSGKIERNRISPKDFGLPEHDLSTVKSGTPQQNAEILSHILNQDNDEFKVKQDGNNHPLVDYILMNSAAVAVVSGIADNWVDGVALAKESIVSGAAKKALEDFQNSSKEVL</sequence>
<dbReference type="InterPro" id="IPR035902">
    <property type="entry name" value="Nuc_phospho_transferase"/>
</dbReference>
<feature type="domain" description="Glycosyl transferase family 3" evidence="10">
    <location>
        <begin position="87"/>
        <end position="354"/>
    </location>
</feature>
<dbReference type="KEGG" id="cal:CAALFM_C407090CA"/>
<evidence type="ECO:0000256" key="5">
    <source>
        <dbReference type="ARBA" id="ARBA00022679"/>
    </source>
</evidence>
<dbReference type="GO" id="GO:0004048">
    <property type="term" value="F:anthranilate phosphoribosyltransferase activity"/>
    <property type="evidence" value="ECO:0007669"/>
    <property type="project" value="UniProtKB-EC"/>
</dbReference>
<dbReference type="InterPro" id="IPR017459">
    <property type="entry name" value="Glycosyl_Trfase_fam3_N_dom"/>
</dbReference>
<keyword evidence="5" id="KW-0808">Transferase</keyword>
<dbReference type="Pfam" id="PF00591">
    <property type="entry name" value="Glycos_transf_3"/>
    <property type="match status" value="1"/>
</dbReference>
<dbReference type="Gene3D" id="3.40.1030.10">
    <property type="entry name" value="Nucleoside phosphorylase/phosphoribosyltransferase catalytic domain"/>
    <property type="match status" value="1"/>
</dbReference>
<proteinExistence type="inferred from homology"/>
<dbReference type="FunFam" id="3.40.1030.10:FF:000002">
    <property type="entry name" value="Anthranilate phosphoribosyltransferase"/>
    <property type="match status" value="1"/>
</dbReference>
<evidence type="ECO:0000256" key="1">
    <source>
        <dbReference type="ARBA" id="ARBA00004907"/>
    </source>
</evidence>
<accession>A0A1D8PMR2</accession>
<evidence type="ECO:0000256" key="7">
    <source>
        <dbReference type="ARBA" id="ARBA00023141"/>
    </source>
</evidence>
<dbReference type="InterPro" id="IPR000312">
    <property type="entry name" value="Glycosyl_Trfase_fam3"/>
</dbReference>
<evidence type="ECO:0000313" key="14">
    <source>
        <dbReference type="Proteomes" id="UP000000559"/>
    </source>
</evidence>
<keyword evidence="4 13" id="KW-0328">Glycosyltransferase</keyword>
<evidence type="ECO:0000256" key="3">
    <source>
        <dbReference type="ARBA" id="ARBA00022605"/>
    </source>
</evidence>
<dbReference type="STRING" id="237561.A0A1D8PMR2"/>
<comment type="similarity">
    <text evidence="8">Belongs to the anthranilate phosphoribosyltransferase family.</text>
</comment>
<dbReference type="NCBIfam" id="TIGR01245">
    <property type="entry name" value="trpD"/>
    <property type="match status" value="1"/>
</dbReference>
<evidence type="ECO:0000259" key="11">
    <source>
        <dbReference type="Pfam" id="PF02885"/>
    </source>
</evidence>
<evidence type="ECO:0000313" key="13">
    <source>
        <dbReference type="EMBL" id="AOW29430.1"/>
    </source>
</evidence>
<dbReference type="FunCoup" id="A0A1D8PMR2">
    <property type="interactions" value="316"/>
</dbReference>
<evidence type="ECO:0000259" key="10">
    <source>
        <dbReference type="Pfam" id="PF00591"/>
    </source>
</evidence>
<keyword evidence="7" id="KW-0057">Aromatic amino acid biosynthesis</keyword>
<evidence type="ECO:0000256" key="4">
    <source>
        <dbReference type="ARBA" id="ARBA00022676"/>
    </source>
</evidence>
<keyword evidence="3" id="KW-0028">Amino-acid biosynthesis</keyword>